<accession>A0A2S8GI38</accession>
<comment type="caution">
    <text evidence="1">The sequence shown here is derived from an EMBL/GenBank/DDBJ whole genome shotgun (WGS) entry which is preliminary data.</text>
</comment>
<proteinExistence type="predicted"/>
<dbReference type="AlphaFoldDB" id="A0A2S8GI38"/>
<dbReference type="EMBL" id="PUHZ01000021">
    <property type="protein sequence ID" value="PQO44097.1"/>
    <property type="molecule type" value="Genomic_DNA"/>
</dbReference>
<sequence length="86" mass="9438">MSPPDTQWAIRNFLLARLAQIARPIGGDRFVVSQVAGGEHFTSERRDALVSATAAYGKSRWPRARTVLKAIVILPFAGIFKISTNV</sequence>
<reference evidence="1 2" key="1">
    <citation type="submission" date="2018-02" db="EMBL/GenBank/DDBJ databases">
        <title>Comparative genomes isolates from brazilian mangrove.</title>
        <authorList>
            <person name="Araujo J.E."/>
            <person name="Taketani R.G."/>
            <person name="Silva M.C.P."/>
            <person name="Loureco M.V."/>
            <person name="Andreote F.D."/>
        </authorList>
    </citation>
    <scope>NUCLEOTIDE SEQUENCE [LARGE SCALE GENOMIC DNA]</scope>
    <source>
        <strain evidence="1 2">Nap-Phe MGV</strain>
    </source>
</reference>
<protein>
    <submittedName>
        <fullName evidence="1">Uncharacterized protein</fullName>
    </submittedName>
</protein>
<evidence type="ECO:0000313" key="1">
    <source>
        <dbReference type="EMBL" id="PQO44097.1"/>
    </source>
</evidence>
<evidence type="ECO:0000313" key="2">
    <source>
        <dbReference type="Proteomes" id="UP000237819"/>
    </source>
</evidence>
<organism evidence="1 2">
    <name type="scientific">Blastopirellula marina</name>
    <dbReference type="NCBI Taxonomy" id="124"/>
    <lineage>
        <taxon>Bacteria</taxon>
        <taxon>Pseudomonadati</taxon>
        <taxon>Planctomycetota</taxon>
        <taxon>Planctomycetia</taxon>
        <taxon>Pirellulales</taxon>
        <taxon>Pirellulaceae</taxon>
        <taxon>Blastopirellula</taxon>
    </lineage>
</organism>
<gene>
    <name evidence="1" type="ORF">C5Y93_21415</name>
</gene>
<dbReference type="Proteomes" id="UP000237819">
    <property type="component" value="Unassembled WGS sequence"/>
</dbReference>
<name>A0A2S8GI38_9BACT</name>